<comment type="caution">
    <text evidence="2">The sequence shown here is derived from an EMBL/GenBank/DDBJ whole genome shotgun (WGS) entry which is preliminary data.</text>
</comment>
<dbReference type="RefSeq" id="WP_057841507.1">
    <property type="nucleotide sequence ID" value="NZ_LLYA01000002.1"/>
</dbReference>
<reference evidence="2 3" key="1">
    <citation type="submission" date="2014-03" db="EMBL/GenBank/DDBJ databases">
        <title>Bradyrhizobium valentinum sp. nov., isolated from effective nodules of Lupinus mariae-josephae, a lupine endemic of basic-lime soils in Eastern Spain.</title>
        <authorList>
            <person name="Duran D."/>
            <person name="Rey L."/>
            <person name="Navarro A."/>
            <person name="Busquets A."/>
            <person name="Imperial J."/>
            <person name="Ruiz-Argueso T."/>
        </authorList>
    </citation>
    <scope>NUCLEOTIDE SEQUENCE [LARGE SCALE GENOMIC DNA]</scope>
    <source>
        <strain evidence="2 3">Ro19</strain>
    </source>
</reference>
<gene>
    <name evidence="2" type="ORF">CQ13_14345</name>
</gene>
<dbReference type="Proteomes" id="UP000052023">
    <property type="component" value="Unassembled WGS sequence"/>
</dbReference>
<organism evidence="2 3">
    <name type="scientific">Bradyrhizobium retamae</name>
    <dbReference type="NCBI Taxonomy" id="1300035"/>
    <lineage>
        <taxon>Bacteria</taxon>
        <taxon>Pseudomonadati</taxon>
        <taxon>Pseudomonadota</taxon>
        <taxon>Alphaproteobacteria</taxon>
        <taxon>Hyphomicrobiales</taxon>
        <taxon>Nitrobacteraceae</taxon>
        <taxon>Bradyrhizobium</taxon>
    </lineage>
</organism>
<evidence type="ECO:0000313" key="3">
    <source>
        <dbReference type="Proteomes" id="UP000052023"/>
    </source>
</evidence>
<name>A0A0R3NIB8_9BRAD</name>
<dbReference type="EMBL" id="LLYA01000002">
    <property type="protein sequence ID" value="KRR29981.1"/>
    <property type="molecule type" value="Genomic_DNA"/>
</dbReference>
<protein>
    <submittedName>
        <fullName evidence="2">Uncharacterized protein</fullName>
    </submittedName>
</protein>
<dbReference type="AlphaFoldDB" id="A0A0R3NIB8"/>
<evidence type="ECO:0000256" key="1">
    <source>
        <dbReference type="SAM" id="MobiDB-lite"/>
    </source>
</evidence>
<dbReference type="OrthoDB" id="8212707at2"/>
<evidence type="ECO:0000313" key="2">
    <source>
        <dbReference type="EMBL" id="KRR29981.1"/>
    </source>
</evidence>
<keyword evidence="3" id="KW-1185">Reference proteome</keyword>
<feature type="region of interest" description="Disordered" evidence="1">
    <location>
        <begin position="1"/>
        <end position="20"/>
    </location>
</feature>
<proteinExistence type="predicted"/>
<sequence length="223" mass="24110">MSDQRIATAPGAAPAGQLPVSPNNPCPFLRALVANGYVSGHLVPLSQLSEIIGFATGEMGSEQKKVRRKAWMVAVIANGLGPLRVFKSATSGAVLDELRNGPLDKHGGGSRILDAEARVHEEQIDRLASFGKDCKDPSGGIELGLTAKEIDTFMAANIKRDGDAARWYYPILMKGEWPVLLKILGKGEGEARYLSIAEVRTLFVERRLPERITSRLPKPAAKI</sequence>
<accession>A0A0R3NIB8</accession>